<gene>
    <name evidence="1" type="ORF">L596_019721</name>
</gene>
<dbReference type="AlphaFoldDB" id="A0A4U5MRI6"/>
<accession>A0A4U5MRI6</accession>
<reference evidence="1 2" key="1">
    <citation type="journal article" date="2015" name="Genome Biol.">
        <title>Comparative genomics of Steinernema reveals deeply conserved gene regulatory networks.</title>
        <authorList>
            <person name="Dillman A.R."/>
            <person name="Macchietto M."/>
            <person name="Porter C.F."/>
            <person name="Rogers A."/>
            <person name="Williams B."/>
            <person name="Antoshechkin I."/>
            <person name="Lee M.M."/>
            <person name="Goodwin Z."/>
            <person name="Lu X."/>
            <person name="Lewis E.E."/>
            <person name="Goodrich-Blair H."/>
            <person name="Stock S.P."/>
            <person name="Adams B.J."/>
            <person name="Sternberg P.W."/>
            <person name="Mortazavi A."/>
        </authorList>
    </citation>
    <scope>NUCLEOTIDE SEQUENCE [LARGE SCALE GENOMIC DNA]</scope>
    <source>
        <strain evidence="1 2">ALL</strain>
    </source>
</reference>
<evidence type="ECO:0000313" key="2">
    <source>
        <dbReference type="Proteomes" id="UP000298663"/>
    </source>
</evidence>
<sequence>MPTNDDEGGKIKVSLKEVKFDPQQGKTFEGEPEVKEPVKHSKCSKCPNHENVANLDKTFNTDPNTKCRFTVLSCKPNGAAEQLLKLTVTGAPEETVNTVTLKCNNDGKWIKADRQVVEKVECVPERSEENKCEKCGPLNGEGVDGLQATEGEDKCTKTLACAGETNDFELTIKTGMMTILRKDHNEVKITCDIDGKWIYKKGDDKIEVTAAKCVEAQKAEPCECGKEPPTFTNLVVTDKKENECLVKELVCDGQDNANAMITLTTASGTKEISRNGQSKAKLKCNKQAWIYTEDGMTFVVQGAKCTVEQPCNSCGPFKTGNLVPMDGKDNDNCNIKKLVCHGKDEDDVTITLSTAGNKKEISKKGKVEETVKCNMSGEWSFADNMGTEVVSEAVCTIKKPCQSCDAYDEHPSFVHTEDKEEEGCRIHPLLCRVSEDQTSRIQLTFQDGEIDEGIKSDTQTEINLHCIDQNMWVYKDHTDTERVVQSTVCFGEPKAQKNCKSCIEDDLELEGKVTKTVNTEGQCHMMDVSCPGQDLMLLDNGGNKIAGLQENLQTARLACSSEGMWEVSLNNGRKERVGEALCGDGDYEYGPRADP</sequence>
<reference evidence="1 2" key="2">
    <citation type="journal article" date="2019" name="G3 (Bethesda)">
        <title>Hybrid Assembly of the Genome of the Entomopathogenic Nematode Steinernema carpocapsae Identifies the X-Chromosome.</title>
        <authorList>
            <person name="Serra L."/>
            <person name="Macchietto M."/>
            <person name="Macias-Munoz A."/>
            <person name="McGill C.J."/>
            <person name="Rodriguez I.M."/>
            <person name="Rodriguez B."/>
            <person name="Murad R."/>
            <person name="Mortazavi A."/>
        </authorList>
    </citation>
    <scope>NUCLEOTIDE SEQUENCE [LARGE SCALE GENOMIC DNA]</scope>
    <source>
        <strain evidence="1 2">ALL</strain>
    </source>
</reference>
<dbReference type="Proteomes" id="UP000298663">
    <property type="component" value="Unassembled WGS sequence"/>
</dbReference>
<proteinExistence type="predicted"/>
<evidence type="ECO:0000313" key="1">
    <source>
        <dbReference type="EMBL" id="TKR72244.1"/>
    </source>
</evidence>
<dbReference type="EMBL" id="AZBU02000006">
    <property type="protein sequence ID" value="TKR72244.1"/>
    <property type="molecule type" value="Genomic_DNA"/>
</dbReference>
<comment type="caution">
    <text evidence="1">The sequence shown here is derived from an EMBL/GenBank/DDBJ whole genome shotgun (WGS) entry which is preliminary data.</text>
</comment>
<keyword evidence="2" id="KW-1185">Reference proteome</keyword>
<evidence type="ECO:0008006" key="3">
    <source>
        <dbReference type="Google" id="ProtNLM"/>
    </source>
</evidence>
<name>A0A4U5MRI6_STECR</name>
<organism evidence="1 2">
    <name type="scientific">Steinernema carpocapsae</name>
    <name type="common">Entomopathogenic nematode</name>
    <dbReference type="NCBI Taxonomy" id="34508"/>
    <lineage>
        <taxon>Eukaryota</taxon>
        <taxon>Metazoa</taxon>
        <taxon>Ecdysozoa</taxon>
        <taxon>Nematoda</taxon>
        <taxon>Chromadorea</taxon>
        <taxon>Rhabditida</taxon>
        <taxon>Tylenchina</taxon>
        <taxon>Panagrolaimomorpha</taxon>
        <taxon>Strongyloidoidea</taxon>
        <taxon>Steinernematidae</taxon>
        <taxon>Steinernema</taxon>
    </lineage>
</organism>
<protein>
    <recommendedName>
        <fullName evidence="3">C6 domain-containing protein</fullName>
    </recommendedName>
</protein>